<evidence type="ECO:0000313" key="1">
    <source>
        <dbReference type="EMBL" id="SDD63152.1"/>
    </source>
</evidence>
<name>A0A1G6WBB2_NIADE</name>
<dbReference type="Proteomes" id="UP000198757">
    <property type="component" value="Unassembled WGS sequence"/>
</dbReference>
<sequence length="129" mass="13961">MLRKLTILLLLVFYSLASFGVSLNFFYCCGKLKSVSLTSHIPETKDCPVQKGKNCCENKTVGTSVSTDQKTSGSPVLALTQPGGIFITPPALFGNQPASTVMSVLALPPADPPEQRPRERSILFSVFRI</sequence>
<evidence type="ECO:0000313" key="2">
    <source>
        <dbReference type="Proteomes" id="UP000198757"/>
    </source>
</evidence>
<dbReference type="STRING" id="1285928.SAMN04487894_11168"/>
<organism evidence="1 2">
    <name type="scientific">Niabella drilacis (strain DSM 25811 / CCM 8410 / CCUG 62505 / LMG 26954 / E90)</name>
    <dbReference type="NCBI Taxonomy" id="1285928"/>
    <lineage>
        <taxon>Bacteria</taxon>
        <taxon>Pseudomonadati</taxon>
        <taxon>Bacteroidota</taxon>
        <taxon>Chitinophagia</taxon>
        <taxon>Chitinophagales</taxon>
        <taxon>Chitinophagaceae</taxon>
        <taxon>Niabella</taxon>
    </lineage>
</organism>
<accession>A0A1G6WBB2</accession>
<dbReference type="EMBL" id="FMZO01000011">
    <property type="protein sequence ID" value="SDD63152.1"/>
    <property type="molecule type" value="Genomic_DNA"/>
</dbReference>
<reference evidence="2" key="1">
    <citation type="submission" date="2016-10" db="EMBL/GenBank/DDBJ databases">
        <authorList>
            <person name="Varghese N."/>
            <person name="Submissions S."/>
        </authorList>
    </citation>
    <scope>NUCLEOTIDE SEQUENCE [LARGE SCALE GENOMIC DNA]</scope>
    <source>
        <strain evidence="2">DSM 25811 / CCM 8410 / LMG 26954 / E90</strain>
    </source>
</reference>
<protein>
    <submittedName>
        <fullName evidence="1">Uncharacterized protein</fullName>
    </submittedName>
</protein>
<dbReference type="AlphaFoldDB" id="A0A1G6WBB2"/>
<dbReference type="Pfam" id="PF26622">
    <property type="entry name" value="DUF8199"/>
    <property type="match status" value="1"/>
</dbReference>
<dbReference type="InterPro" id="IPR058512">
    <property type="entry name" value="DUF8199"/>
</dbReference>
<proteinExistence type="predicted"/>
<keyword evidence="2" id="KW-1185">Reference proteome</keyword>
<gene>
    <name evidence="1" type="ORF">SAMN04487894_11168</name>
</gene>